<feature type="compositionally biased region" description="Low complexity" evidence="1">
    <location>
        <begin position="423"/>
        <end position="438"/>
    </location>
</feature>
<feature type="region of interest" description="Disordered" evidence="1">
    <location>
        <begin position="1"/>
        <end position="93"/>
    </location>
</feature>
<feature type="region of interest" description="Disordered" evidence="1">
    <location>
        <begin position="488"/>
        <end position="589"/>
    </location>
</feature>
<feature type="region of interest" description="Disordered" evidence="1">
    <location>
        <begin position="317"/>
        <end position="445"/>
    </location>
</feature>
<evidence type="ECO:0000313" key="2">
    <source>
        <dbReference type="EMBL" id="OSS52598.1"/>
    </source>
</evidence>
<protein>
    <submittedName>
        <fullName evidence="2">Uncharacterized protein</fullName>
    </submittedName>
</protein>
<gene>
    <name evidence="2" type="ORF">B5807_02226</name>
</gene>
<dbReference type="Proteomes" id="UP000193240">
    <property type="component" value="Unassembled WGS sequence"/>
</dbReference>
<evidence type="ECO:0000313" key="3">
    <source>
        <dbReference type="Proteomes" id="UP000193240"/>
    </source>
</evidence>
<feature type="compositionally biased region" description="Basic and acidic residues" evidence="1">
    <location>
        <begin position="565"/>
        <end position="584"/>
    </location>
</feature>
<feature type="region of interest" description="Disordered" evidence="1">
    <location>
        <begin position="145"/>
        <end position="261"/>
    </location>
</feature>
<feature type="compositionally biased region" description="Low complexity" evidence="1">
    <location>
        <begin position="317"/>
        <end position="336"/>
    </location>
</feature>
<reference evidence="2 3" key="1">
    <citation type="journal article" date="2017" name="Genome Announc.">
        <title>Genome sequence of the saprophytic ascomycete Epicoccum nigrum ICMP 19927 strain isolated from New Zealand.</title>
        <authorList>
            <person name="Fokin M."/>
            <person name="Fleetwood D."/>
            <person name="Weir B.S."/>
            <person name="Villas-Boas S.G."/>
        </authorList>
    </citation>
    <scope>NUCLEOTIDE SEQUENCE [LARGE SCALE GENOMIC DNA]</scope>
    <source>
        <strain evidence="2 3">ICMP 19927</strain>
    </source>
</reference>
<feature type="compositionally biased region" description="Low complexity" evidence="1">
    <location>
        <begin position="145"/>
        <end position="155"/>
    </location>
</feature>
<dbReference type="OMA" id="WGEQYGR"/>
<feature type="compositionally biased region" description="Basic and acidic residues" evidence="1">
    <location>
        <begin position="545"/>
        <end position="555"/>
    </location>
</feature>
<organism evidence="2 3">
    <name type="scientific">Epicoccum nigrum</name>
    <name type="common">Soil fungus</name>
    <name type="synonym">Epicoccum purpurascens</name>
    <dbReference type="NCBI Taxonomy" id="105696"/>
    <lineage>
        <taxon>Eukaryota</taxon>
        <taxon>Fungi</taxon>
        <taxon>Dikarya</taxon>
        <taxon>Ascomycota</taxon>
        <taxon>Pezizomycotina</taxon>
        <taxon>Dothideomycetes</taxon>
        <taxon>Pleosporomycetidae</taxon>
        <taxon>Pleosporales</taxon>
        <taxon>Pleosporineae</taxon>
        <taxon>Didymellaceae</taxon>
        <taxon>Epicoccum</taxon>
    </lineage>
</organism>
<feature type="region of interest" description="Disordered" evidence="1">
    <location>
        <begin position="274"/>
        <end position="305"/>
    </location>
</feature>
<name>A0A1Y2MBJ5_EPING</name>
<dbReference type="STRING" id="105696.A0A1Y2MBJ5"/>
<feature type="compositionally biased region" description="Basic and acidic residues" evidence="1">
    <location>
        <begin position="488"/>
        <end position="537"/>
    </location>
</feature>
<proteinExistence type="predicted"/>
<dbReference type="InParanoid" id="A0A1Y2MBJ5"/>
<dbReference type="AlphaFoldDB" id="A0A1Y2MBJ5"/>
<accession>A0A1Y2MBJ5</accession>
<feature type="compositionally biased region" description="Basic residues" evidence="1">
    <location>
        <begin position="226"/>
        <end position="238"/>
    </location>
</feature>
<sequence>MADKPKLTPATPQSITTLPPAPQIPHSTSPPSDSEDTEYQPTPLHSPGGPQYEDLPPSYDFALSDAQNGVASLDASQIEAHRVSANEGPDDPEVWEYRMRGEAADGGEEAVHEEAPAYEGHVPVQHVAHSENIAVGRVQGSAALTSTAGGASAPAYEEDPPHSVPQGVGSESQRGQPWSPFGAGQGPFGAPGNGPFGALGNGPFGAPGSRPFGSGAPGHAPFGRGQRGRHAPGRRGRGGRSSSSQDWAAFGQNMGRWGEEFGRRMGNWGEQVGRQAGAMGEQIGRQAGAMGQQVGRQAAGMGQQLGRDTSAWAAAYSGGATASAQTTSNTATASSSVQVRDSPPRYNDPPTYSSPAGAGVAGQETGVLHSNSDLKAPSYPVEKAPAYPSEEKVPQSPPENPSARSLDLGKQKASDDFDDDDSSSISSDSTDSSFSSSSSDDDDVEAAQATFLARIASIDRAADFAASKGKKCPEEIAHERGLAIAKATREKEVAEQREASRAAQREQKRELRSRKRELAREYRTKKREVRERADGKGKGKGKVKKGTEWKELKREYKAKRRALKRERVDAKRAWKRERREEKRGISLGAAVEQKVLNEKA</sequence>
<feature type="compositionally biased region" description="Gly residues" evidence="1">
    <location>
        <begin position="183"/>
        <end position="205"/>
    </location>
</feature>
<evidence type="ECO:0000256" key="1">
    <source>
        <dbReference type="SAM" id="MobiDB-lite"/>
    </source>
</evidence>
<keyword evidence="3" id="KW-1185">Reference proteome</keyword>
<dbReference type="EMBL" id="KZ107839">
    <property type="protein sequence ID" value="OSS52598.1"/>
    <property type="molecule type" value="Genomic_DNA"/>
</dbReference>